<dbReference type="STRING" id="592026.GCWU0000282_002433"/>
<protein>
    <recommendedName>
        <fullName evidence="1">Phage-Barnase-EndoU-ColicinE5/D-RelE like nuclease 4 domain-containing protein</fullName>
    </recommendedName>
</protein>
<gene>
    <name evidence="2" type="ORF">GCWU0000282_002433</name>
</gene>
<accession>V2XJF5</accession>
<reference evidence="2 3" key="1">
    <citation type="submission" date="2013-06" db="EMBL/GenBank/DDBJ databases">
        <authorList>
            <person name="Weinstock G."/>
            <person name="Sodergren E."/>
            <person name="Clifton S."/>
            <person name="Fulton L."/>
            <person name="Fulton B."/>
            <person name="Courtney L."/>
            <person name="Fronick C."/>
            <person name="Harrison M."/>
            <person name="Strong C."/>
            <person name="Farmer C."/>
            <person name="Delahaunty K."/>
            <person name="Markovic C."/>
            <person name="Hall O."/>
            <person name="Minx P."/>
            <person name="Tomlinson C."/>
            <person name="Mitreva M."/>
            <person name="Nelson J."/>
            <person name="Hou S."/>
            <person name="Wollam A."/>
            <person name="Pepin K.H."/>
            <person name="Johnson M."/>
            <person name="Bhonagiri V."/>
            <person name="Nash W.E."/>
            <person name="Warren W."/>
            <person name="Chinwalla A."/>
            <person name="Mardis E.R."/>
            <person name="Wilson R.K."/>
        </authorList>
    </citation>
    <scope>NUCLEOTIDE SEQUENCE [LARGE SCALE GENOMIC DNA]</scope>
    <source>
        <strain evidence="2 3">ATCC 51271</strain>
    </source>
</reference>
<dbReference type="HOGENOM" id="CLU_075774_0_0_9"/>
<dbReference type="Proteomes" id="UP000018227">
    <property type="component" value="Unassembled WGS sequence"/>
</dbReference>
<dbReference type="RefSeq" id="WP_023355293.1">
    <property type="nucleotide sequence ID" value="NZ_KI535369.1"/>
</dbReference>
<name>V2XJF5_9FIRM</name>
<evidence type="ECO:0000313" key="3">
    <source>
        <dbReference type="Proteomes" id="UP000018227"/>
    </source>
</evidence>
<dbReference type="InterPro" id="IPR041420">
    <property type="entry name" value="PBECR4"/>
</dbReference>
<proteinExistence type="predicted"/>
<sequence length="228" mass="26955">MKRVQEILQWGKRIANIDLLIETNGMKFNVKIDRNVLPHLLGLHYTNPSNGAINGIRLFNKIRKEKLTDEEIYEKINNNNPEQLENVKNRIYYFKEFMFNLDKAKIVEMTNPQTKIKSHHLILQSVDEKYLQLGIAKGDISDYFETFLVRKNDDYFHETTVSEEVTGIYRYDEECNLIPFSFDPVKAEKLEKEYNEQKDKENEQTDGIEIEDLLSINGIDEDEWDVEI</sequence>
<dbReference type="Pfam" id="PF18813">
    <property type="entry name" value="PBECR4"/>
    <property type="match status" value="1"/>
</dbReference>
<dbReference type="OrthoDB" id="89531at2"/>
<organism evidence="2 3">
    <name type="scientific">Catonella morbi ATCC 51271</name>
    <dbReference type="NCBI Taxonomy" id="592026"/>
    <lineage>
        <taxon>Bacteria</taxon>
        <taxon>Bacillati</taxon>
        <taxon>Bacillota</taxon>
        <taxon>Clostridia</taxon>
        <taxon>Lachnospirales</taxon>
        <taxon>Lachnospiraceae</taxon>
        <taxon>Catonella</taxon>
    </lineage>
</organism>
<evidence type="ECO:0000313" key="2">
    <source>
        <dbReference type="EMBL" id="ESL02299.1"/>
    </source>
</evidence>
<feature type="domain" description="Phage-Barnase-EndoU-ColicinE5/D-RelE like nuclease 4" evidence="1">
    <location>
        <begin position="3"/>
        <end position="179"/>
    </location>
</feature>
<keyword evidence="3" id="KW-1185">Reference proteome</keyword>
<evidence type="ECO:0000259" key="1">
    <source>
        <dbReference type="Pfam" id="PF18813"/>
    </source>
</evidence>
<dbReference type="EMBL" id="ACIL03000016">
    <property type="protein sequence ID" value="ESL02299.1"/>
    <property type="molecule type" value="Genomic_DNA"/>
</dbReference>
<comment type="caution">
    <text evidence="2">The sequence shown here is derived from an EMBL/GenBank/DDBJ whole genome shotgun (WGS) entry which is preliminary data.</text>
</comment>
<dbReference type="AlphaFoldDB" id="V2XJF5"/>
<dbReference type="eggNOG" id="ENOG5032TY5">
    <property type="taxonomic scope" value="Bacteria"/>
</dbReference>